<feature type="domain" description="DNA methylase N-4/N-6" evidence="4">
    <location>
        <begin position="23"/>
        <end position="373"/>
    </location>
</feature>
<keyword evidence="2 6" id="KW-0489">Methyltransferase</keyword>
<evidence type="ECO:0000259" key="4">
    <source>
        <dbReference type="Pfam" id="PF01555"/>
    </source>
</evidence>
<dbReference type="GO" id="GO:0032259">
    <property type="term" value="P:methylation"/>
    <property type="evidence" value="ECO:0007669"/>
    <property type="project" value="UniProtKB-KW"/>
</dbReference>
<proteinExistence type="inferred from homology"/>
<dbReference type="Proteomes" id="UP000053099">
    <property type="component" value="Unassembled WGS sequence"/>
</dbReference>
<dbReference type="Pfam" id="PF04471">
    <property type="entry name" value="Mrr_cat"/>
    <property type="match status" value="1"/>
</dbReference>
<dbReference type="GO" id="GO:0004519">
    <property type="term" value="F:endonuclease activity"/>
    <property type="evidence" value="ECO:0007669"/>
    <property type="project" value="InterPro"/>
</dbReference>
<dbReference type="PROSITE" id="PS00092">
    <property type="entry name" value="N6_MTASE"/>
    <property type="match status" value="1"/>
</dbReference>
<dbReference type="InterPro" id="IPR029063">
    <property type="entry name" value="SAM-dependent_MTases_sf"/>
</dbReference>
<dbReference type="InterPro" id="IPR002052">
    <property type="entry name" value="DNA_methylase_N6_adenine_CS"/>
</dbReference>
<accession>A0A0N0ZPF4</accession>
<evidence type="ECO:0000313" key="6">
    <source>
        <dbReference type="EMBL" id="KPD31549.1"/>
    </source>
</evidence>
<dbReference type="GO" id="GO:0008170">
    <property type="term" value="F:N-methyltransferase activity"/>
    <property type="evidence" value="ECO:0007669"/>
    <property type="project" value="InterPro"/>
</dbReference>
<dbReference type="PANTHER" id="PTHR13370:SF24">
    <property type="entry name" value="TYPE III RESTRICTION-MODIFICATION ENZYME STYLTI MOD SUBUNIT"/>
    <property type="match status" value="1"/>
</dbReference>
<dbReference type="Pfam" id="PF01555">
    <property type="entry name" value="N6_N4_Mtase"/>
    <property type="match status" value="1"/>
</dbReference>
<dbReference type="SUPFAM" id="SSF53335">
    <property type="entry name" value="S-adenosyl-L-methionine-dependent methyltransferases"/>
    <property type="match status" value="1"/>
</dbReference>
<evidence type="ECO:0000256" key="1">
    <source>
        <dbReference type="ARBA" id="ARBA00006594"/>
    </source>
</evidence>
<evidence type="ECO:0000259" key="5">
    <source>
        <dbReference type="Pfam" id="PF04471"/>
    </source>
</evidence>
<dbReference type="REBASE" id="133811">
    <property type="entry name" value="M.TscK1ORF6010P"/>
</dbReference>
<dbReference type="InterPro" id="IPR002941">
    <property type="entry name" value="DNA_methylase_N4/N6"/>
</dbReference>
<dbReference type="InterPro" id="IPR011856">
    <property type="entry name" value="tRNA_endonuc-like_dom_sf"/>
</dbReference>
<evidence type="ECO:0000313" key="7">
    <source>
        <dbReference type="Proteomes" id="UP000053099"/>
    </source>
</evidence>
<comment type="similarity">
    <text evidence="1">Belongs to the N(4)/N(6)-methyltransferase family.</text>
</comment>
<dbReference type="Gene3D" id="3.40.1350.10">
    <property type="match status" value="1"/>
</dbReference>
<protein>
    <submittedName>
        <fullName evidence="6">DNA methylase</fullName>
    </submittedName>
</protein>
<dbReference type="PRINTS" id="PR00508">
    <property type="entry name" value="S21N4MTFRASE"/>
</dbReference>
<dbReference type="Gene3D" id="3.40.50.150">
    <property type="entry name" value="Vaccinia Virus protein VP39"/>
    <property type="match status" value="1"/>
</dbReference>
<sequence>MEKRLYFGDNLEVLRKHIPDESVDLIYLDPPFNSKADYNVIFREHSGKGPGAQIRAFEDTWHWGLESEKALEEVLERHGKLGEFLDFLVRFLGKNDLSAYLVMMAVRLLELHRVLKPTGSLYLHCDPTASHYLKVILDQIFGPKNFRNEIIWKRTSAHSSAKRWGPVHDTLLFYTKDEEYTWNTLYESYEEQYVEDEYARKDDRGRYALKDLTGAGVSEGDSGKPWRGIAPGEKGRHWAVPSRDKLPSWLTLPDDWDDLSVQERLDFLDQAGLIYWPPRGVMPRFKRYLDVAKGVPIRDVITDIPPLSHNSKERLGYPTQKPLALLERIIQASSNPGDVVLDPFCGCGTALAAAEKLGRGWIGIDITHLAITLIQARLRRDFGLEPGKDYEVLGTPKDVESARFLFEKDPHQFQLWALGLIGAQPYGDPQKGKKGKDTGIDGFLYFRTPDGGRLEKVVVQVKGGKNLGPSVVRDLRGVMEREKAAFGVLIVLEAPTKGMREEAAKAGVYSWGSRSYPRLQIFTVEELLAGKRPEFPAGSLNVSYERKEVRTARPKGGMEPLL</sequence>
<dbReference type="AlphaFoldDB" id="A0A0N0ZPF4"/>
<dbReference type="InterPro" id="IPR007560">
    <property type="entry name" value="Restrct_endonuc_IV_Mrr"/>
</dbReference>
<reference evidence="6 7" key="1">
    <citation type="submission" date="2015-09" db="EMBL/GenBank/DDBJ databases">
        <title>Draft genome sequence of Thermus scotoductus strain K1 isolated from a geothermal spring in Nagorno-Karabakh, Armenia.</title>
        <authorList>
            <person name="Saghatelyan A."/>
            <person name="Poghosyan L."/>
            <person name="Panosyan H."/>
            <person name="Birkeland N.-K."/>
        </authorList>
    </citation>
    <scope>NUCLEOTIDE SEQUENCE [LARGE SCALE GENOMIC DNA]</scope>
    <source>
        <strain evidence="6 7">K1</strain>
    </source>
</reference>
<dbReference type="GO" id="GO:0005737">
    <property type="term" value="C:cytoplasm"/>
    <property type="evidence" value="ECO:0007669"/>
    <property type="project" value="TreeGrafter"/>
</dbReference>
<dbReference type="EMBL" id="LJJR01000014">
    <property type="protein sequence ID" value="KPD31549.1"/>
    <property type="molecule type" value="Genomic_DNA"/>
</dbReference>
<name>A0A0N0ZPF4_THESC</name>
<dbReference type="InterPro" id="IPR001091">
    <property type="entry name" value="RM_Methyltransferase"/>
</dbReference>
<organism evidence="6 7">
    <name type="scientific">Thermus scotoductus</name>
    <dbReference type="NCBI Taxonomy" id="37636"/>
    <lineage>
        <taxon>Bacteria</taxon>
        <taxon>Thermotogati</taxon>
        <taxon>Deinococcota</taxon>
        <taxon>Deinococci</taxon>
        <taxon>Thermales</taxon>
        <taxon>Thermaceae</taxon>
        <taxon>Thermus</taxon>
    </lineage>
</organism>
<dbReference type="PATRIC" id="fig|37636.3.peg.261"/>
<dbReference type="GO" id="GO:0003677">
    <property type="term" value="F:DNA binding"/>
    <property type="evidence" value="ECO:0007669"/>
    <property type="project" value="InterPro"/>
</dbReference>
<evidence type="ECO:0000256" key="3">
    <source>
        <dbReference type="ARBA" id="ARBA00022679"/>
    </source>
</evidence>
<dbReference type="PANTHER" id="PTHR13370">
    <property type="entry name" value="RNA METHYLASE-RELATED"/>
    <property type="match status" value="1"/>
</dbReference>
<evidence type="ECO:0000256" key="2">
    <source>
        <dbReference type="ARBA" id="ARBA00022603"/>
    </source>
</evidence>
<dbReference type="GO" id="GO:0009307">
    <property type="term" value="P:DNA restriction-modification system"/>
    <property type="evidence" value="ECO:0007669"/>
    <property type="project" value="InterPro"/>
</dbReference>
<gene>
    <name evidence="6" type="ORF">AN926_06010</name>
</gene>
<keyword evidence="3" id="KW-0808">Transferase</keyword>
<feature type="domain" description="Restriction endonuclease type IV Mrr" evidence="5">
    <location>
        <begin position="409"/>
        <end position="506"/>
    </location>
</feature>
<comment type="caution">
    <text evidence="6">The sequence shown here is derived from an EMBL/GenBank/DDBJ whole genome shotgun (WGS) entry which is preliminary data.</text>
</comment>